<evidence type="ECO:0000313" key="1">
    <source>
        <dbReference type="EMBL" id="GLR90541.1"/>
    </source>
</evidence>
<protein>
    <submittedName>
        <fullName evidence="1">Uncharacterized protein</fullName>
    </submittedName>
</protein>
<sequence>MDAIRYDILKSKMNEARLAQYWMAMHAMGNAILLSSAPEANPWLSDMAKRIQWVSWTPTFPLLRERTLWLAACAARSAIAFRK</sequence>
<dbReference type="EMBL" id="BSOW01000035">
    <property type="protein sequence ID" value="GLR90541.1"/>
    <property type="molecule type" value="Genomic_DNA"/>
</dbReference>
<organism evidence="1 2">
    <name type="scientific">Bradyrhizobium iriomotense</name>
    <dbReference type="NCBI Taxonomy" id="441950"/>
    <lineage>
        <taxon>Bacteria</taxon>
        <taxon>Pseudomonadati</taxon>
        <taxon>Pseudomonadota</taxon>
        <taxon>Alphaproteobacteria</taxon>
        <taxon>Hyphomicrobiales</taxon>
        <taxon>Nitrobacteraceae</taxon>
        <taxon>Bradyrhizobium</taxon>
    </lineage>
</organism>
<proteinExistence type="predicted"/>
<dbReference type="Proteomes" id="UP001156905">
    <property type="component" value="Unassembled WGS sequence"/>
</dbReference>
<keyword evidence="2" id="KW-1185">Reference proteome</keyword>
<reference evidence="2" key="1">
    <citation type="journal article" date="2019" name="Int. J. Syst. Evol. Microbiol.">
        <title>The Global Catalogue of Microorganisms (GCM) 10K type strain sequencing project: providing services to taxonomists for standard genome sequencing and annotation.</title>
        <authorList>
            <consortium name="The Broad Institute Genomics Platform"/>
            <consortium name="The Broad Institute Genome Sequencing Center for Infectious Disease"/>
            <person name="Wu L."/>
            <person name="Ma J."/>
        </authorList>
    </citation>
    <scope>NUCLEOTIDE SEQUENCE [LARGE SCALE GENOMIC DNA]</scope>
    <source>
        <strain evidence="2">NBRC 102520</strain>
    </source>
</reference>
<name>A0ABQ6BAL8_9BRAD</name>
<accession>A0ABQ6BAL8</accession>
<evidence type="ECO:0000313" key="2">
    <source>
        <dbReference type="Proteomes" id="UP001156905"/>
    </source>
</evidence>
<gene>
    <name evidence="1" type="ORF">GCM10007857_72560</name>
</gene>
<comment type="caution">
    <text evidence="1">The sequence shown here is derived from an EMBL/GenBank/DDBJ whole genome shotgun (WGS) entry which is preliminary data.</text>
</comment>